<accession>A0ABY6HUM8</accession>
<dbReference type="EMBL" id="CP104013">
    <property type="protein sequence ID" value="UYP47228.1"/>
    <property type="molecule type" value="Genomic_DNA"/>
</dbReference>
<gene>
    <name evidence="1" type="ORF">NEF87_003513</name>
</gene>
<evidence type="ECO:0000313" key="1">
    <source>
        <dbReference type="EMBL" id="UYP47228.1"/>
    </source>
</evidence>
<dbReference type="Proteomes" id="UP001208689">
    <property type="component" value="Chromosome"/>
</dbReference>
<evidence type="ECO:0000313" key="2">
    <source>
        <dbReference type="Proteomes" id="UP001208689"/>
    </source>
</evidence>
<keyword evidence="2" id="KW-1185">Reference proteome</keyword>
<sequence length="109" mass="12774">MDSHIASQYLANINHLQDLQEKVKFYEQSNDYHNGMDAFVAYIEYVRSLQQPLTLITLYIRFAKFCLMNNDTLFARDLYKEAKILISTYESDQNLAPKKETLSHPHPLS</sequence>
<reference evidence="1" key="1">
    <citation type="submission" date="2022-09" db="EMBL/GenBank/DDBJ databases">
        <title>Actin cytoskeleton and complex cell architecture in an #Asgard archaeon.</title>
        <authorList>
            <person name="Ponce Toledo R.I."/>
            <person name="Schleper C."/>
            <person name="Rodrigues Oliveira T."/>
            <person name="Wollweber F."/>
            <person name="Xu J."/>
            <person name="Rittmann S."/>
            <person name="Klingl A."/>
            <person name="Pilhofer M."/>
        </authorList>
    </citation>
    <scope>NUCLEOTIDE SEQUENCE</scope>
    <source>
        <strain evidence="1">B-35</strain>
    </source>
</reference>
<name>A0ABY6HUM8_9ARCH</name>
<organism evidence="1 2">
    <name type="scientific">Candidatus Lokiarchaeum ossiferum</name>
    <dbReference type="NCBI Taxonomy" id="2951803"/>
    <lineage>
        <taxon>Archaea</taxon>
        <taxon>Promethearchaeati</taxon>
        <taxon>Promethearchaeota</taxon>
        <taxon>Promethearchaeia</taxon>
        <taxon>Promethearchaeales</taxon>
        <taxon>Promethearchaeaceae</taxon>
        <taxon>Candidatus Lokiarchaeum</taxon>
    </lineage>
</organism>
<proteinExistence type="predicted"/>
<protein>
    <submittedName>
        <fullName evidence="1">Uncharacterized protein</fullName>
    </submittedName>
</protein>